<feature type="transmembrane region" description="Helical" evidence="1">
    <location>
        <begin position="97"/>
        <end position="116"/>
    </location>
</feature>
<feature type="transmembrane region" description="Helical" evidence="1">
    <location>
        <begin position="20"/>
        <end position="45"/>
    </location>
</feature>
<feature type="transmembrane region" description="Helical" evidence="1">
    <location>
        <begin position="128"/>
        <end position="151"/>
    </location>
</feature>
<protein>
    <recommendedName>
        <fullName evidence="4">DUF624 domain-containing protein</fullName>
    </recommendedName>
</protein>
<gene>
    <name evidence="2" type="ORF">GX355_07265</name>
</gene>
<evidence type="ECO:0000313" key="2">
    <source>
        <dbReference type="EMBL" id="NLJ18647.1"/>
    </source>
</evidence>
<keyword evidence="1" id="KW-0472">Membrane</keyword>
<organism evidence="2 3">
    <name type="scientific">Globicatella sulfidifaciens</name>
    <dbReference type="NCBI Taxonomy" id="136093"/>
    <lineage>
        <taxon>Bacteria</taxon>
        <taxon>Bacillati</taxon>
        <taxon>Bacillota</taxon>
        <taxon>Bacilli</taxon>
        <taxon>Lactobacillales</taxon>
        <taxon>Aerococcaceae</taxon>
        <taxon>Globicatella</taxon>
    </lineage>
</organism>
<evidence type="ECO:0000256" key="1">
    <source>
        <dbReference type="SAM" id="Phobius"/>
    </source>
</evidence>
<proteinExistence type="predicted"/>
<feature type="transmembrane region" description="Helical" evidence="1">
    <location>
        <begin position="65"/>
        <end position="85"/>
    </location>
</feature>
<evidence type="ECO:0000313" key="3">
    <source>
        <dbReference type="Proteomes" id="UP000541058"/>
    </source>
</evidence>
<name>A0A7X8C458_9LACT</name>
<evidence type="ECO:0008006" key="4">
    <source>
        <dbReference type="Google" id="ProtNLM"/>
    </source>
</evidence>
<keyword evidence="1" id="KW-1133">Transmembrane helix</keyword>
<sequence>MFSLEGKLYRGLAVLWHLIYVNVLVMIFSLPIITIGAALTAGINVIEPSGGNIFYRFFESFKKNWLVSLPILVINFISVYFYFMFDMTMLETPLKMLYYVFIIFLLNFNVNCYVILSKVQNIKIFDMFRYGFMLTVISIAKTIWIPVVWVLLVLYAYPYLGLILNLMLVSLPLYVHIKMNLKEVKIIKDYLSNIGKEG</sequence>
<dbReference type="Proteomes" id="UP000541058">
    <property type="component" value="Unassembled WGS sequence"/>
</dbReference>
<dbReference type="EMBL" id="JAAYSM010000234">
    <property type="protein sequence ID" value="NLJ18647.1"/>
    <property type="molecule type" value="Genomic_DNA"/>
</dbReference>
<dbReference type="RefSeq" id="WP_276648781.1">
    <property type="nucleotide sequence ID" value="NZ_JAAYSM010000234.1"/>
</dbReference>
<reference evidence="2 3" key="1">
    <citation type="journal article" date="2020" name="Biotechnol. Biofuels">
        <title>New insights from the biogas microbiome by comprehensive genome-resolved metagenomics of nearly 1600 species originating from multiple anaerobic digesters.</title>
        <authorList>
            <person name="Campanaro S."/>
            <person name="Treu L."/>
            <person name="Rodriguez-R L.M."/>
            <person name="Kovalovszki A."/>
            <person name="Ziels R.M."/>
            <person name="Maus I."/>
            <person name="Zhu X."/>
            <person name="Kougias P.G."/>
            <person name="Basile A."/>
            <person name="Luo G."/>
            <person name="Schluter A."/>
            <person name="Konstantinidis K.T."/>
            <person name="Angelidaki I."/>
        </authorList>
    </citation>
    <scope>NUCLEOTIDE SEQUENCE [LARGE SCALE GENOMIC DNA]</scope>
    <source>
        <strain evidence="2">AS23ysBPME_34</strain>
    </source>
</reference>
<dbReference type="AlphaFoldDB" id="A0A7X8C458"/>
<feature type="transmembrane region" description="Helical" evidence="1">
    <location>
        <begin position="157"/>
        <end position="175"/>
    </location>
</feature>
<keyword evidence="1" id="KW-0812">Transmembrane</keyword>
<accession>A0A7X8C458</accession>
<comment type="caution">
    <text evidence="2">The sequence shown here is derived from an EMBL/GenBank/DDBJ whole genome shotgun (WGS) entry which is preliminary data.</text>
</comment>